<evidence type="ECO:0000259" key="2">
    <source>
        <dbReference type="PROSITE" id="PS50914"/>
    </source>
</evidence>
<protein>
    <submittedName>
        <fullName evidence="3">BON domain-containing protein</fullName>
    </submittedName>
</protein>
<evidence type="ECO:0000256" key="1">
    <source>
        <dbReference type="SAM" id="MobiDB-lite"/>
    </source>
</evidence>
<dbReference type="Proteomes" id="UP000239209">
    <property type="component" value="Unassembled WGS sequence"/>
</dbReference>
<feature type="region of interest" description="Disordered" evidence="1">
    <location>
        <begin position="1"/>
        <end position="21"/>
    </location>
</feature>
<dbReference type="Pfam" id="PF04972">
    <property type="entry name" value="BON"/>
    <property type="match status" value="1"/>
</dbReference>
<evidence type="ECO:0000313" key="3">
    <source>
        <dbReference type="EMBL" id="PRY20179.1"/>
    </source>
</evidence>
<dbReference type="InterPro" id="IPR007055">
    <property type="entry name" value="BON_dom"/>
</dbReference>
<dbReference type="OrthoDB" id="3403070at2"/>
<dbReference type="Gene3D" id="3.30.1340.30">
    <property type="match status" value="1"/>
</dbReference>
<dbReference type="PROSITE" id="PS50914">
    <property type="entry name" value="BON"/>
    <property type="match status" value="1"/>
</dbReference>
<feature type="compositionally biased region" description="Low complexity" evidence="1">
    <location>
        <begin position="1"/>
        <end position="10"/>
    </location>
</feature>
<organism evidence="3 4">
    <name type="scientific">Pseudosporangium ferrugineum</name>
    <dbReference type="NCBI Taxonomy" id="439699"/>
    <lineage>
        <taxon>Bacteria</taxon>
        <taxon>Bacillati</taxon>
        <taxon>Actinomycetota</taxon>
        <taxon>Actinomycetes</taxon>
        <taxon>Micromonosporales</taxon>
        <taxon>Micromonosporaceae</taxon>
        <taxon>Pseudosporangium</taxon>
    </lineage>
</organism>
<name>A0A2T0RGB0_9ACTN</name>
<dbReference type="AlphaFoldDB" id="A0A2T0RGB0"/>
<sequence length="135" mass="15001">MTPCSSPGPSDDADGSRRRDDAGTYDLWDDFERSYCWNDDVELPESWEEPDDGAAWDDAEEFADEADLRLVHRVADGLVADTRIRGRHVQVTVQNGVVILEGAVDTAEVRDAAGRCAWSTPGVHDVCNMLMTDDW</sequence>
<gene>
    <name evidence="3" type="ORF">CLV70_12560</name>
</gene>
<dbReference type="SMART" id="SM00749">
    <property type="entry name" value="BON"/>
    <property type="match status" value="1"/>
</dbReference>
<feature type="domain" description="BON" evidence="2">
    <location>
        <begin position="66"/>
        <end position="134"/>
    </location>
</feature>
<dbReference type="RefSeq" id="WP_106130754.1">
    <property type="nucleotide sequence ID" value="NZ_PVZG01000025.1"/>
</dbReference>
<proteinExistence type="predicted"/>
<dbReference type="EMBL" id="PVZG01000025">
    <property type="protein sequence ID" value="PRY20179.1"/>
    <property type="molecule type" value="Genomic_DNA"/>
</dbReference>
<accession>A0A2T0RGB0</accession>
<evidence type="ECO:0000313" key="4">
    <source>
        <dbReference type="Proteomes" id="UP000239209"/>
    </source>
</evidence>
<comment type="caution">
    <text evidence="3">The sequence shown here is derived from an EMBL/GenBank/DDBJ whole genome shotgun (WGS) entry which is preliminary data.</text>
</comment>
<dbReference type="InterPro" id="IPR014004">
    <property type="entry name" value="Transpt-assoc_nodulatn_dom_bac"/>
</dbReference>
<keyword evidence="4" id="KW-1185">Reference proteome</keyword>
<reference evidence="3 4" key="1">
    <citation type="submission" date="2018-03" db="EMBL/GenBank/DDBJ databases">
        <title>Genomic Encyclopedia of Archaeal and Bacterial Type Strains, Phase II (KMG-II): from individual species to whole genera.</title>
        <authorList>
            <person name="Goeker M."/>
        </authorList>
    </citation>
    <scope>NUCLEOTIDE SEQUENCE [LARGE SCALE GENOMIC DNA]</scope>
    <source>
        <strain evidence="3 4">DSM 45348</strain>
    </source>
</reference>